<evidence type="ECO:0000313" key="1">
    <source>
        <dbReference type="EMBL" id="GIG96596.1"/>
    </source>
</evidence>
<organism evidence="1 2">
    <name type="scientific">Plantactinospora mayteni</name>
    <dbReference type="NCBI Taxonomy" id="566021"/>
    <lineage>
        <taxon>Bacteria</taxon>
        <taxon>Bacillati</taxon>
        <taxon>Actinomycetota</taxon>
        <taxon>Actinomycetes</taxon>
        <taxon>Micromonosporales</taxon>
        <taxon>Micromonosporaceae</taxon>
        <taxon>Plantactinospora</taxon>
    </lineage>
</organism>
<dbReference type="Pfam" id="PF14094">
    <property type="entry name" value="DUF4272"/>
    <property type="match status" value="1"/>
</dbReference>
<accession>A0ABQ4EPM4</accession>
<protein>
    <recommendedName>
        <fullName evidence="3">DUF4272 domain-containing protein</fullName>
    </recommendedName>
</protein>
<evidence type="ECO:0000313" key="2">
    <source>
        <dbReference type="Proteomes" id="UP000621500"/>
    </source>
</evidence>
<keyword evidence="2" id="KW-1185">Reference proteome</keyword>
<dbReference type="InterPro" id="IPR025368">
    <property type="entry name" value="DUF4272"/>
</dbReference>
<name>A0ABQ4EPM4_9ACTN</name>
<dbReference type="EMBL" id="BONX01000020">
    <property type="protein sequence ID" value="GIG96596.1"/>
    <property type="molecule type" value="Genomic_DNA"/>
</dbReference>
<reference evidence="1 2" key="1">
    <citation type="submission" date="2021-01" db="EMBL/GenBank/DDBJ databases">
        <title>Whole genome shotgun sequence of Plantactinospora mayteni NBRC 109088.</title>
        <authorList>
            <person name="Komaki H."/>
            <person name="Tamura T."/>
        </authorList>
    </citation>
    <scope>NUCLEOTIDE SEQUENCE [LARGE SCALE GENOMIC DNA]</scope>
    <source>
        <strain evidence="1 2">NBRC 109088</strain>
    </source>
</reference>
<sequence length="258" mass="28354">MLSRLDDRVRAASGAVGAVRARGDSDVTGNKAVTVSAPDPQAVRAANVTELQRLGLPVPPAQFPLVWEPGDAVELRPTAEIEARTAVLHLVLARCFGMPPQAGMSWLLGSHLVEQVTPPEWQFVMGSRGDHRSFVLHHDAIFALAWVLGLSRHLDPTEPSDERLMEQLPHLAAGETFGQWRSRTLAAPRDAAEVAAVLDFYYCLDWGYLEAEQEGLQLPGMIDSNAIGQRRWALEWAVVFRGPFHDPPAGWEEVDLST</sequence>
<comment type="caution">
    <text evidence="1">The sequence shown here is derived from an EMBL/GenBank/DDBJ whole genome shotgun (WGS) entry which is preliminary data.</text>
</comment>
<gene>
    <name evidence="1" type="ORF">Pma05_31690</name>
</gene>
<evidence type="ECO:0008006" key="3">
    <source>
        <dbReference type="Google" id="ProtNLM"/>
    </source>
</evidence>
<dbReference type="Proteomes" id="UP000621500">
    <property type="component" value="Unassembled WGS sequence"/>
</dbReference>
<proteinExistence type="predicted"/>